<reference evidence="5 6" key="1">
    <citation type="submission" date="2018-11" db="EMBL/GenBank/DDBJ databases">
        <authorList>
            <consortium name="Pathogen Informatics"/>
        </authorList>
    </citation>
    <scope>NUCLEOTIDE SEQUENCE [LARGE SCALE GENOMIC DNA]</scope>
</reference>
<organism evidence="5 6">
    <name type="scientific">Rodentolepis nana</name>
    <name type="common">Dwarf tapeworm</name>
    <name type="synonym">Hymenolepis nana</name>
    <dbReference type="NCBI Taxonomy" id="102285"/>
    <lineage>
        <taxon>Eukaryota</taxon>
        <taxon>Metazoa</taxon>
        <taxon>Spiralia</taxon>
        <taxon>Lophotrochozoa</taxon>
        <taxon>Platyhelminthes</taxon>
        <taxon>Cestoda</taxon>
        <taxon>Eucestoda</taxon>
        <taxon>Cyclophyllidea</taxon>
        <taxon>Hymenolepididae</taxon>
        <taxon>Rodentolepis</taxon>
    </lineage>
</organism>
<evidence type="ECO:0000313" key="5">
    <source>
        <dbReference type="EMBL" id="VDO00223.1"/>
    </source>
</evidence>
<evidence type="ECO:0000256" key="4">
    <source>
        <dbReference type="SAM" id="MobiDB-lite"/>
    </source>
</evidence>
<dbReference type="InterPro" id="IPR037624">
    <property type="entry name" value="Nup133-like"/>
</dbReference>
<dbReference type="OrthoDB" id="6285121at2759"/>
<dbReference type="GO" id="GO:0017056">
    <property type="term" value="F:structural constituent of nuclear pore"/>
    <property type="evidence" value="ECO:0007669"/>
    <property type="project" value="InterPro"/>
</dbReference>
<evidence type="ECO:0000256" key="3">
    <source>
        <dbReference type="ARBA" id="ARBA00023242"/>
    </source>
</evidence>
<comment type="subcellular location">
    <subcellularLocation>
        <location evidence="1">Nucleus</location>
    </subcellularLocation>
</comment>
<gene>
    <name evidence="5" type="ORF">HNAJ_LOCUS4363</name>
</gene>
<dbReference type="PANTHER" id="PTHR13405:SF11">
    <property type="entry name" value="NUCLEAR PORE COMPLEX PROTEIN NUP133"/>
    <property type="match status" value="1"/>
</dbReference>
<dbReference type="GO" id="GO:0031080">
    <property type="term" value="C:nuclear pore outer ring"/>
    <property type="evidence" value="ECO:0007669"/>
    <property type="project" value="TreeGrafter"/>
</dbReference>
<dbReference type="GO" id="GO:0016973">
    <property type="term" value="P:poly(A)+ mRNA export from nucleus"/>
    <property type="evidence" value="ECO:0007669"/>
    <property type="project" value="TreeGrafter"/>
</dbReference>
<dbReference type="GO" id="GO:0000972">
    <property type="term" value="P:transcription-dependent tethering of RNA polymerase II gene DNA at nuclear periphery"/>
    <property type="evidence" value="ECO:0007669"/>
    <property type="project" value="TreeGrafter"/>
</dbReference>
<feature type="compositionally biased region" description="Basic residues" evidence="4">
    <location>
        <begin position="263"/>
        <end position="272"/>
    </location>
</feature>
<dbReference type="Proteomes" id="UP000278807">
    <property type="component" value="Unassembled WGS sequence"/>
</dbReference>
<evidence type="ECO:0000256" key="2">
    <source>
        <dbReference type="ARBA" id="ARBA00022448"/>
    </source>
</evidence>
<name>A0A3P7SYT9_RODNA</name>
<dbReference type="Gene3D" id="1.25.40.700">
    <property type="match status" value="1"/>
</dbReference>
<dbReference type="Gene3D" id="1.20.58.1380">
    <property type="match status" value="1"/>
</dbReference>
<evidence type="ECO:0000256" key="1">
    <source>
        <dbReference type="ARBA" id="ARBA00004123"/>
    </source>
</evidence>
<dbReference type="GO" id="GO:0006606">
    <property type="term" value="P:protein import into nucleus"/>
    <property type="evidence" value="ECO:0007669"/>
    <property type="project" value="TreeGrafter"/>
</dbReference>
<feature type="region of interest" description="Disordered" evidence="4">
    <location>
        <begin position="244"/>
        <end position="277"/>
    </location>
</feature>
<keyword evidence="6" id="KW-1185">Reference proteome</keyword>
<dbReference type="AlphaFoldDB" id="A0A3P7SYT9"/>
<dbReference type="EMBL" id="UZAE01003016">
    <property type="protein sequence ID" value="VDO00223.1"/>
    <property type="molecule type" value="Genomic_DNA"/>
</dbReference>
<keyword evidence="3" id="KW-0539">Nucleus</keyword>
<protein>
    <submittedName>
        <fullName evidence="5">Uncharacterized protein</fullName>
    </submittedName>
</protein>
<accession>A0A3P7SYT9</accession>
<dbReference type="PANTHER" id="PTHR13405">
    <property type="entry name" value="NUCLEAR PORE COMPLEX PROTEIN NUP133"/>
    <property type="match status" value="1"/>
</dbReference>
<sequence length="547" mass="61392">MVSHAKTCLTDDIESVDFVACSAQFLTASLMEALEYRRKLLPALKAVLSEEGGAETSSSKYDLFCWITENDVVFSQLQEAFDSLVELVVGLNNDSDRMLTEGGSLRQECACRSVELATTLLQAVYQRVQWCGQSCPPELNSCFTELRTHLISAVAWSIDRPEAGLDLAIRFSDKDLMLEISEHLDKQAAASGGKPHSNFMTALTRSNPDIQLADYALQWFYKHSERARLQSLLLALHERESGSLEPSVEQKRPLSSVSPSRKSTAKRSRKSRSPSVTAATDSCVSRFLQRTEARDFAWLHQLGNRDYNQASKGLLSAGENEINSLGRRRTLLSLSKLSGIASGHYQPFIMTTHEPQDAGIPLVDKYLEVINFHEELIRRGQLNSDEVLPSHALASQYIADITKVDSAEIDEDLLMKFSAALRLAQLYTELDEDHLSFEARREKQEKLLSRIWTQAINVDYLNKKPDETDDFNEACVSSFFYALLTTCLQSDDLSEKLIPSLPDVLSSISSDKEPWLRILAENAYNLATKHNDFRVTQSTQESTPMEI</sequence>
<keyword evidence="2" id="KW-0813">Transport</keyword>
<evidence type="ECO:0000313" key="6">
    <source>
        <dbReference type="Proteomes" id="UP000278807"/>
    </source>
</evidence>
<proteinExistence type="predicted"/>